<reference evidence="3" key="1">
    <citation type="submission" date="2011-12" db="EMBL/GenBank/DDBJ databases">
        <title>Complete sequence of Tannerella forsythia ATCC 43037.</title>
        <authorList>
            <person name="Dewhirst F."/>
            <person name="Tanner A."/>
            <person name="Izard J."/>
            <person name="Brinkac L."/>
            <person name="Durkin A.S."/>
            <person name="Hostetler J."/>
            <person name="Shetty J."/>
            <person name="Torralba M."/>
            <person name="Gill S."/>
            <person name="Nelson K."/>
        </authorList>
    </citation>
    <scope>NUCLEOTIDE SEQUENCE [LARGE SCALE GENOMIC DNA]</scope>
    <source>
        <strain evidence="3">ATCC 43037 / JCM 10827 / CCUG 33226 / KCTC 5666 / FDC 338</strain>
    </source>
</reference>
<evidence type="ECO:0000313" key="2">
    <source>
        <dbReference type="EMBL" id="AEW20932.1"/>
    </source>
</evidence>
<dbReference type="STRING" id="203275.BFO_0516"/>
<feature type="region of interest" description="Disordered" evidence="1">
    <location>
        <begin position="1"/>
        <end position="28"/>
    </location>
</feature>
<gene>
    <name evidence="2" type="ordered locus">BFO_0516</name>
</gene>
<keyword evidence="3" id="KW-1185">Reference proteome</keyword>
<evidence type="ECO:0000313" key="3">
    <source>
        <dbReference type="Proteomes" id="UP000005436"/>
    </source>
</evidence>
<dbReference type="EMBL" id="CP003191">
    <property type="protein sequence ID" value="AEW20932.1"/>
    <property type="molecule type" value="Genomic_DNA"/>
</dbReference>
<evidence type="ECO:0000256" key="1">
    <source>
        <dbReference type="SAM" id="MobiDB-lite"/>
    </source>
</evidence>
<dbReference type="KEGG" id="tfo:BFO_0516"/>
<protein>
    <submittedName>
        <fullName evidence="2">Uncharacterized protein</fullName>
    </submittedName>
</protein>
<proteinExistence type="predicted"/>
<sequence>MNLLRKDKKKENISAKYRKNLKRPSEEGRDISPIKLIYKT</sequence>
<dbReference type="Proteomes" id="UP000005436">
    <property type="component" value="Chromosome"/>
</dbReference>
<accession>G8ULD6</accession>
<organism evidence="2 3">
    <name type="scientific">Tannerella forsythia (strain ATCC 43037 / JCM 10827 / CCUG 21028 A / KCTC 5666 / FDC 338)</name>
    <name type="common">Bacteroides forsythus</name>
    <dbReference type="NCBI Taxonomy" id="203275"/>
    <lineage>
        <taxon>Bacteria</taxon>
        <taxon>Pseudomonadati</taxon>
        <taxon>Bacteroidota</taxon>
        <taxon>Bacteroidia</taxon>
        <taxon>Bacteroidales</taxon>
        <taxon>Tannerellaceae</taxon>
        <taxon>Tannerella</taxon>
    </lineage>
</organism>
<dbReference type="HOGENOM" id="CLU_3297736_0_0_10"/>
<dbReference type="AlphaFoldDB" id="G8ULD6"/>
<name>G8ULD6_TANFA</name>